<dbReference type="FunFam" id="3.30.420.40:FF:000071">
    <property type="entry name" value="Molecular chaperone DnaK"/>
    <property type="match status" value="1"/>
</dbReference>
<evidence type="ECO:0000256" key="2">
    <source>
        <dbReference type="ARBA" id="ARBA00007381"/>
    </source>
</evidence>
<name>A0A9D2KNJ7_9FIRM</name>
<feature type="coiled-coil region" evidence="14">
    <location>
        <begin position="276"/>
        <end position="304"/>
    </location>
</feature>
<proteinExistence type="inferred from homology"/>
<evidence type="ECO:0000256" key="6">
    <source>
        <dbReference type="ARBA" id="ARBA00022741"/>
    </source>
</evidence>
<evidence type="ECO:0000256" key="11">
    <source>
        <dbReference type="ARBA" id="ARBA00030945"/>
    </source>
</evidence>
<dbReference type="PROSITE" id="PS01036">
    <property type="entry name" value="HSP70_3"/>
    <property type="match status" value="1"/>
</dbReference>
<evidence type="ECO:0000256" key="5">
    <source>
        <dbReference type="ARBA" id="ARBA00022553"/>
    </source>
</evidence>
<dbReference type="EMBL" id="DWZA01000004">
    <property type="protein sequence ID" value="HJA70031.1"/>
    <property type="molecule type" value="Genomic_DNA"/>
</dbReference>
<dbReference type="AlphaFoldDB" id="A0A9D2KNJ7"/>
<dbReference type="InterPro" id="IPR043129">
    <property type="entry name" value="ATPase_NBD"/>
</dbReference>
<dbReference type="SUPFAM" id="SSF53067">
    <property type="entry name" value="Actin-like ATPase domain"/>
    <property type="match status" value="2"/>
</dbReference>
<comment type="similarity">
    <text evidence="2 13">Belongs to the heat shock protein 70 family.</text>
</comment>
<keyword evidence="5" id="KW-0597">Phosphoprotein</keyword>
<evidence type="ECO:0000256" key="8">
    <source>
        <dbReference type="ARBA" id="ARBA00023016"/>
    </source>
</evidence>
<evidence type="ECO:0000256" key="7">
    <source>
        <dbReference type="ARBA" id="ARBA00022840"/>
    </source>
</evidence>
<dbReference type="GO" id="GO:0005524">
    <property type="term" value="F:ATP binding"/>
    <property type="evidence" value="ECO:0007669"/>
    <property type="project" value="UniProtKB-KW"/>
</dbReference>
<dbReference type="FunFam" id="3.90.640.10:FF:000003">
    <property type="entry name" value="Molecular chaperone DnaK"/>
    <property type="match status" value="1"/>
</dbReference>
<dbReference type="CDD" id="cd24029">
    <property type="entry name" value="ASKHA_NBD_HSP70_DnaK_HscA_HscC"/>
    <property type="match status" value="1"/>
</dbReference>
<protein>
    <recommendedName>
        <fullName evidence="3">Chaperone protein DnaK</fullName>
    </recommendedName>
    <alternativeName>
        <fullName evidence="4">Chaperone protein dnaK</fullName>
    </alternativeName>
    <alternativeName>
        <fullName evidence="12">HSP70</fullName>
    </alternativeName>
    <alternativeName>
        <fullName evidence="11">Heat shock 70 kDa protein</fullName>
    </alternativeName>
    <alternativeName>
        <fullName evidence="10">Heat shock protein 70</fullName>
    </alternativeName>
</protein>
<dbReference type="Gene3D" id="2.60.34.10">
    <property type="entry name" value="Substrate Binding Domain Of DNAk, Chain A, domain 1"/>
    <property type="match status" value="1"/>
</dbReference>
<evidence type="ECO:0000256" key="4">
    <source>
        <dbReference type="ARBA" id="ARBA00017249"/>
    </source>
</evidence>
<sequence length="550" mass="60613">MKYVFGIDLGTTYSCIAYIDEYGKPVVLKNSEGLNTTPSVVLIESQDSIVVGTEAKRSTDVEPERTISFIKRKMGKKDDKVIVDGTEYSAPEISAYILKKLVKDANEDLKQNGALQEGEEIRDVVITCPAYFGMNERQATKTAGELAGLNVLDIINEPTAAAISYGAAGAQKNETVLVYDLGGGTFDITVMNIQNNQISVICTGGDDTLGGKDWDEALMNYALERYTEENDEEIEDAEKIAALYNDVENWKKSLTAREETTISITDAGRMREKLSREKYEEITKNLLNRTKNLLDEALKTAESKGYPLSRIDKVLLVGGSSRMPQVAKMIERDYHITPVLQDPDEAVAKGAAIYAANQKEFSDFVQKEADRAGKTVEELKEESLQAGGTLEQKFNQIASVSGGANISISNVLSRTYGVRSNNQILHRVEISNILMCNTPLPAKETQSFQTKDDNQSSVALAVFESRSMEKAVPYTDQEPITVINMEFVRAVPKGTKLDVTMALDNSGILHIMAEEMYAHSKLDTTFSLSNQMTDMELAEASERTIGANVE</sequence>
<keyword evidence="6 13" id="KW-0547">Nucleotide-binding</keyword>
<evidence type="ECO:0000313" key="16">
    <source>
        <dbReference type="Proteomes" id="UP000823900"/>
    </source>
</evidence>
<keyword evidence="14" id="KW-0175">Coiled coil</keyword>
<organism evidence="15 16">
    <name type="scientific">Candidatus Lachnoclostridium stercoravium</name>
    <dbReference type="NCBI Taxonomy" id="2838633"/>
    <lineage>
        <taxon>Bacteria</taxon>
        <taxon>Bacillati</taxon>
        <taxon>Bacillota</taxon>
        <taxon>Clostridia</taxon>
        <taxon>Lachnospirales</taxon>
        <taxon>Lachnospiraceae</taxon>
    </lineage>
</organism>
<dbReference type="Proteomes" id="UP000823900">
    <property type="component" value="Unassembled WGS sequence"/>
</dbReference>
<evidence type="ECO:0000256" key="10">
    <source>
        <dbReference type="ARBA" id="ARBA00030019"/>
    </source>
</evidence>
<evidence type="ECO:0000256" key="12">
    <source>
        <dbReference type="ARBA" id="ARBA00033103"/>
    </source>
</evidence>
<evidence type="ECO:0000256" key="3">
    <source>
        <dbReference type="ARBA" id="ARBA00014415"/>
    </source>
</evidence>
<dbReference type="InterPro" id="IPR018181">
    <property type="entry name" value="Heat_shock_70_CS"/>
</dbReference>
<dbReference type="InterPro" id="IPR029047">
    <property type="entry name" value="HSP70_peptide-bd_sf"/>
</dbReference>
<evidence type="ECO:0000256" key="13">
    <source>
        <dbReference type="RuleBase" id="RU003322"/>
    </source>
</evidence>
<dbReference type="PRINTS" id="PR00301">
    <property type="entry name" value="HEATSHOCK70"/>
</dbReference>
<evidence type="ECO:0000256" key="1">
    <source>
        <dbReference type="ARBA" id="ARBA00002290"/>
    </source>
</evidence>
<dbReference type="InterPro" id="IPR013126">
    <property type="entry name" value="Hsp_70_fam"/>
</dbReference>
<dbReference type="SUPFAM" id="SSF100920">
    <property type="entry name" value="Heat shock protein 70kD (HSP70), peptide-binding domain"/>
    <property type="match status" value="1"/>
</dbReference>
<gene>
    <name evidence="15" type="ORF">IAA07_00435</name>
</gene>
<evidence type="ECO:0000256" key="9">
    <source>
        <dbReference type="ARBA" id="ARBA00023186"/>
    </source>
</evidence>
<dbReference type="Gene3D" id="3.30.420.40">
    <property type="match status" value="2"/>
</dbReference>
<keyword evidence="9" id="KW-0143">Chaperone</keyword>
<dbReference type="Gene3D" id="3.90.640.10">
    <property type="entry name" value="Actin, Chain A, domain 4"/>
    <property type="match status" value="1"/>
</dbReference>
<reference evidence="15" key="2">
    <citation type="submission" date="2021-04" db="EMBL/GenBank/DDBJ databases">
        <authorList>
            <person name="Gilroy R."/>
        </authorList>
    </citation>
    <scope>NUCLEOTIDE SEQUENCE</scope>
    <source>
        <strain evidence="15">CHK178-16964</strain>
    </source>
</reference>
<dbReference type="PROSITE" id="PS00329">
    <property type="entry name" value="HSP70_2"/>
    <property type="match status" value="1"/>
</dbReference>
<keyword evidence="7 13" id="KW-0067">ATP-binding</keyword>
<dbReference type="PROSITE" id="PS00297">
    <property type="entry name" value="HSP70_1"/>
    <property type="match status" value="1"/>
</dbReference>
<keyword evidence="8" id="KW-0346">Stress response</keyword>
<comment type="caution">
    <text evidence="15">The sequence shown here is derived from an EMBL/GenBank/DDBJ whole genome shotgun (WGS) entry which is preliminary data.</text>
</comment>
<dbReference type="Pfam" id="PF00012">
    <property type="entry name" value="HSP70"/>
    <property type="match status" value="3"/>
</dbReference>
<comment type="function">
    <text evidence="1">Acts as a chaperone.</text>
</comment>
<evidence type="ECO:0000313" key="15">
    <source>
        <dbReference type="EMBL" id="HJA70031.1"/>
    </source>
</evidence>
<evidence type="ECO:0000256" key="14">
    <source>
        <dbReference type="SAM" id="Coils"/>
    </source>
</evidence>
<dbReference type="GO" id="GO:0140662">
    <property type="term" value="F:ATP-dependent protein folding chaperone"/>
    <property type="evidence" value="ECO:0007669"/>
    <property type="project" value="InterPro"/>
</dbReference>
<accession>A0A9D2KNJ7</accession>
<dbReference type="PANTHER" id="PTHR19375">
    <property type="entry name" value="HEAT SHOCK PROTEIN 70KDA"/>
    <property type="match status" value="1"/>
</dbReference>
<reference evidence="15" key="1">
    <citation type="journal article" date="2021" name="PeerJ">
        <title>Extensive microbial diversity within the chicken gut microbiome revealed by metagenomics and culture.</title>
        <authorList>
            <person name="Gilroy R."/>
            <person name="Ravi A."/>
            <person name="Getino M."/>
            <person name="Pursley I."/>
            <person name="Horton D.L."/>
            <person name="Alikhan N.F."/>
            <person name="Baker D."/>
            <person name="Gharbi K."/>
            <person name="Hall N."/>
            <person name="Watson M."/>
            <person name="Adriaenssens E.M."/>
            <person name="Foster-Nyarko E."/>
            <person name="Jarju S."/>
            <person name="Secka A."/>
            <person name="Antonio M."/>
            <person name="Oren A."/>
            <person name="Chaudhuri R.R."/>
            <person name="La Ragione R."/>
            <person name="Hildebrand F."/>
            <person name="Pallen M.J."/>
        </authorList>
    </citation>
    <scope>NUCLEOTIDE SEQUENCE</scope>
    <source>
        <strain evidence="15">CHK178-16964</strain>
    </source>
</reference>